<comment type="caution">
    <text evidence="1">The sequence shown here is derived from an EMBL/GenBank/DDBJ whole genome shotgun (WGS) entry which is preliminary data.</text>
</comment>
<evidence type="ECO:0000313" key="1">
    <source>
        <dbReference type="EMBL" id="MCD8739686.1"/>
    </source>
</evidence>
<reference evidence="1 2" key="1">
    <citation type="submission" date="2021-12" db="EMBL/GenBank/DDBJ databases">
        <title>Mucilaginibacter roseus genome.</title>
        <authorList>
            <person name="Ferreira J.R."/>
            <person name="Newman J.D."/>
        </authorList>
    </citation>
    <scope>NUCLEOTIDE SEQUENCE [LARGE SCALE GENOMIC DNA]</scope>
    <source>
        <strain evidence="1 2">LMG 28454</strain>
    </source>
</reference>
<gene>
    <name evidence="1" type="ORF">LT679_03640</name>
</gene>
<organism evidence="1 2">
    <name type="scientific">Mucilaginibacter roseus</name>
    <dbReference type="NCBI Taxonomy" id="1528868"/>
    <lineage>
        <taxon>Bacteria</taxon>
        <taxon>Pseudomonadati</taxon>
        <taxon>Bacteroidota</taxon>
        <taxon>Sphingobacteriia</taxon>
        <taxon>Sphingobacteriales</taxon>
        <taxon>Sphingobacteriaceae</taxon>
        <taxon>Mucilaginibacter</taxon>
    </lineage>
</organism>
<accession>A0ABS8TXW4</accession>
<sequence length="808" mass="92866">MYAGINQKAAPIRFFFLIQPDNNQRFQRAMELACSVWGGTYAPIFAYYEELPFTYRQEFRIPITTADYYRFTLENYDPDVVLYDDDLSEAAIKDIAGERKIITIEAYLAAIENGTNDYAIITLEIAKYYLENEFKYLRNDDLVFSVAKVAPENLLLNALMGSTSEKLRTGIERMFEGNDALEQPEIGWDEMVDYAVAPKIDIIDLVYHKLRIWSNKPYKMGSGIYFMRSDRLQDVMNFWNLRAAGWKVVPLATDLMDKPYFKDYVLRFTNWAVQREGGQMGSIRLLIGHRFTKEQIDTAWAIAKPADTAQLNGTSFSWQTWFPRFWANYEYQDADHIKSELPFYDAFYDHYDVEENRIEFKAQHLPFFYDWNLAREAAYKVILDISVHDGHAEYATLLSGITDMQLRRLAAPIDFREWRLSPAGIHRTVNRSDSSIILSLPKALDFFKSYFSNLDQTLKETSNSKLAKEVLKNIGGLTLGKFLLRAGPLKIIELFEGGKVISYAQLVAEIQKTLTIKKVTDAQTFIGRLLEHKIIEMGAQIQCSVCEQHGFFLPETIAATITCPICRNQYSLPMSAPSDIVWHYRGIGPFSRANKADGVMAVFATLSLFQTEITGHSEKVSALFGFELIGKTQGQTPKEVDLCLLLQNGRDEFKQPDLLFCECKTYKRFNLKDVERMVALGDEFPGSILVMATLNEALNEDEVKLLTTLVQHFHKGTTSRPANPVLILTGIELLPEDYRAGFRAYKNKIKPYHRHNDYIGALAEFSVNEHLKIQNWWDIREQVWQNGIYVRQMASNIVQSLKAKLEEK</sequence>
<dbReference type="RefSeq" id="WP_232175613.1">
    <property type="nucleotide sequence ID" value="NZ_JAJPWV010000001.1"/>
</dbReference>
<dbReference type="Proteomes" id="UP001199919">
    <property type="component" value="Unassembled WGS sequence"/>
</dbReference>
<proteinExistence type="predicted"/>
<evidence type="ECO:0000313" key="2">
    <source>
        <dbReference type="Proteomes" id="UP001199919"/>
    </source>
</evidence>
<name>A0ABS8TXW4_9SPHI</name>
<dbReference type="EMBL" id="JAJPWV010000001">
    <property type="protein sequence ID" value="MCD8739686.1"/>
    <property type="molecule type" value="Genomic_DNA"/>
</dbReference>
<keyword evidence="2" id="KW-1185">Reference proteome</keyword>
<protein>
    <submittedName>
        <fullName evidence="1">Uncharacterized protein</fullName>
    </submittedName>
</protein>